<keyword evidence="3" id="KW-1185">Reference proteome</keyword>
<evidence type="ECO:0000313" key="2">
    <source>
        <dbReference type="EMBL" id="EGP82098.1"/>
    </source>
</evidence>
<dbReference type="InParanoid" id="F9XRN4"/>
<feature type="compositionally biased region" description="Basic and acidic residues" evidence="1">
    <location>
        <begin position="149"/>
        <end position="164"/>
    </location>
</feature>
<proteinExistence type="predicted"/>
<dbReference type="HOGENOM" id="CLU_1409825_0_0_1"/>
<organism evidence="2 3">
    <name type="scientific">Zymoseptoria tritici (strain CBS 115943 / IPO323)</name>
    <name type="common">Speckled leaf blotch fungus</name>
    <name type="synonym">Septoria tritici</name>
    <dbReference type="NCBI Taxonomy" id="336722"/>
    <lineage>
        <taxon>Eukaryota</taxon>
        <taxon>Fungi</taxon>
        <taxon>Dikarya</taxon>
        <taxon>Ascomycota</taxon>
        <taxon>Pezizomycotina</taxon>
        <taxon>Dothideomycetes</taxon>
        <taxon>Dothideomycetidae</taxon>
        <taxon>Mycosphaerellales</taxon>
        <taxon>Mycosphaerellaceae</taxon>
        <taxon>Zymoseptoria</taxon>
    </lineage>
</organism>
<reference evidence="2 3" key="1">
    <citation type="journal article" date="2011" name="PLoS Genet.">
        <title>Finished genome of the fungal wheat pathogen Mycosphaerella graminicola reveals dispensome structure, chromosome plasticity, and stealth pathogenesis.</title>
        <authorList>
            <person name="Goodwin S.B."/>
            <person name="Ben M'barek S."/>
            <person name="Dhillon B."/>
            <person name="Wittenberg A.H.J."/>
            <person name="Crane C.F."/>
            <person name="Hane J.K."/>
            <person name="Foster A.J."/>
            <person name="Van der Lee T.A.J."/>
            <person name="Grimwood J."/>
            <person name="Aerts A."/>
            <person name="Antoniw J."/>
            <person name="Bailey A."/>
            <person name="Bluhm B."/>
            <person name="Bowler J."/>
            <person name="Bristow J."/>
            <person name="van der Burgt A."/>
            <person name="Canto-Canche B."/>
            <person name="Churchill A.C.L."/>
            <person name="Conde-Ferraez L."/>
            <person name="Cools H.J."/>
            <person name="Coutinho P.M."/>
            <person name="Csukai M."/>
            <person name="Dehal P."/>
            <person name="De Wit P."/>
            <person name="Donzelli B."/>
            <person name="van de Geest H.C."/>
            <person name="van Ham R.C.H.J."/>
            <person name="Hammond-Kosack K.E."/>
            <person name="Henrissat B."/>
            <person name="Kilian A."/>
            <person name="Kobayashi A.K."/>
            <person name="Koopmann E."/>
            <person name="Kourmpetis Y."/>
            <person name="Kuzniar A."/>
            <person name="Lindquist E."/>
            <person name="Lombard V."/>
            <person name="Maliepaard C."/>
            <person name="Martins N."/>
            <person name="Mehrabi R."/>
            <person name="Nap J.P.H."/>
            <person name="Ponomarenko A."/>
            <person name="Rudd J.J."/>
            <person name="Salamov A."/>
            <person name="Schmutz J."/>
            <person name="Schouten H.J."/>
            <person name="Shapiro H."/>
            <person name="Stergiopoulos I."/>
            <person name="Torriani S.F.F."/>
            <person name="Tu H."/>
            <person name="de Vries R.P."/>
            <person name="Waalwijk C."/>
            <person name="Ware S.B."/>
            <person name="Wiebenga A."/>
            <person name="Zwiers L.-H."/>
            <person name="Oliver R.P."/>
            <person name="Grigoriev I.V."/>
            <person name="Kema G.H.J."/>
        </authorList>
    </citation>
    <scope>NUCLEOTIDE SEQUENCE [LARGE SCALE GENOMIC DNA]</scope>
    <source>
        <strain evidence="3">CBS 115943 / IPO323</strain>
    </source>
</reference>
<protein>
    <submittedName>
        <fullName evidence="2">Uncharacterized protein</fullName>
    </submittedName>
</protein>
<dbReference type="EMBL" id="CM001213">
    <property type="protein sequence ID" value="EGP82098.1"/>
    <property type="molecule type" value="Genomic_DNA"/>
</dbReference>
<dbReference type="VEuPathDB" id="FungiDB:ZTRI_18.42"/>
<dbReference type="GeneID" id="13399442"/>
<dbReference type="KEGG" id="ztr:MYCGRDRAFT_97879"/>
<evidence type="ECO:0000256" key="1">
    <source>
        <dbReference type="SAM" id="MobiDB-lite"/>
    </source>
</evidence>
<feature type="region of interest" description="Disordered" evidence="1">
    <location>
        <begin position="149"/>
        <end position="179"/>
    </location>
</feature>
<evidence type="ECO:0000313" key="3">
    <source>
        <dbReference type="Proteomes" id="UP000008062"/>
    </source>
</evidence>
<dbReference type="AlphaFoldDB" id="F9XRN4"/>
<dbReference type="RefSeq" id="XP_003847122.1">
    <property type="nucleotide sequence ID" value="XM_003847074.1"/>
</dbReference>
<name>F9XRN4_ZYMTI</name>
<accession>F9XRN4</accession>
<dbReference type="Proteomes" id="UP000008062">
    <property type="component" value="Chromosome 18"/>
</dbReference>
<sequence length="193" mass="21093">MEPDAYALAVKQGRSILARTCRIVQTLLSAQGGVQVQNPRRTSQVDMYPLDKNCGSNERSVLSQGGASLGDAQKVRPWLQVVAASFRVALRWFHRSPLKHLHPETTPPAEPLVLLNLTCVFGRYIVLSVSRSAAGTVAWEDKARTGKVADAEEDARALADKEGEGEGEEDEAKKEDQELWGVRDAIGSRNLSV</sequence>
<gene>
    <name evidence="2" type="ORF">MYCGRDRAFT_97879</name>
</gene>